<comment type="function">
    <text evidence="15">Catalyzes the third of the four reactions of the long-chain fatty acids elongation cycle. This endoplasmic reticulum-bound enzymatic process, allows the addition of two carbons to the chain of long- and very long-chain fatty acids/VLCFAs per cycle. This enzyme catalyzes the dehydration of the 3-hydroxyacyl-CoA intermediate into trans-2,3-enoyl-CoA, within each cycle of fatty acid elongation. Thereby, it participates to the production of VLCFAs of different chain lengths that are involved in multiple biological processes as precursors of membrane lipids and lipid mediators.</text>
</comment>
<evidence type="ECO:0000256" key="11">
    <source>
        <dbReference type="ARBA" id="ARBA00023160"/>
    </source>
</evidence>
<dbReference type="GO" id="GO:0042761">
    <property type="term" value="P:very long-chain fatty acid biosynthetic process"/>
    <property type="evidence" value="ECO:0007669"/>
    <property type="project" value="TreeGrafter"/>
</dbReference>
<organism evidence="16 17">
    <name type="scientific">Astyanax mexicanus</name>
    <name type="common">Blind cave fish</name>
    <name type="synonym">Astyanax fasciatus mexicanus</name>
    <dbReference type="NCBI Taxonomy" id="7994"/>
    <lineage>
        <taxon>Eukaryota</taxon>
        <taxon>Metazoa</taxon>
        <taxon>Chordata</taxon>
        <taxon>Craniata</taxon>
        <taxon>Vertebrata</taxon>
        <taxon>Euteleostomi</taxon>
        <taxon>Actinopterygii</taxon>
        <taxon>Neopterygii</taxon>
        <taxon>Teleostei</taxon>
        <taxon>Ostariophysi</taxon>
        <taxon>Characiformes</taxon>
        <taxon>Characoidei</taxon>
        <taxon>Acestrorhamphidae</taxon>
        <taxon>Acestrorhamphinae</taxon>
        <taxon>Astyanax</taxon>
    </lineage>
</organism>
<evidence type="ECO:0000256" key="12">
    <source>
        <dbReference type="ARBA" id="ARBA00023239"/>
    </source>
</evidence>
<dbReference type="Ensembl" id="ENSAMXT00000037901.1">
    <property type="protein sequence ID" value="ENSAMXP00000052188.1"/>
    <property type="gene ID" value="ENSAMXG00000030657.1"/>
</dbReference>
<feature type="transmembrane region" description="Helical" evidence="15">
    <location>
        <begin position="182"/>
        <end position="204"/>
    </location>
</feature>
<evidence type="ECO:0000256" key="2">
    <source>
        <dbReference type="ARBA" id="ARBA00005194"/>
    </source>
</evidence>
<comment type="catalytic activity">
    <reaction evidence="14">
        <text>a very-long-chain (3R)-3-hydroxyacyl-CoA = a very-long-chain (2E)-enoyl-CoA + H2O</text>
        <dbReference type="Rhea" id="RHEA:45812"/>
        <dbReference type="ChEBI" id="CHEBI:15377"/>
        <dbReference type="ChEBI" id="CHEBI:83728"/>
        <dbReference type="ChEBI" id="CHEBI:85440"/>
        <dbReference type="EC" id="4.2.1.134"/>
    </reaction>
    <physiologicalReaction direction="left-to-right" evidence="14">
        <dbReference type="Rhea" id="RHEA:45813"/>
    </physiologicalReaction>
</comment>
<keyword evidence="7 15" id="KW-0276">Fatty acid metabolism</keyword>
<evidence type="ECO:0000256" key="5">
    <source>
        <dbReference type="ARBA" id="ARBA00022516"/>
    </source>
</evidence>
<keyword evidence="8 15" id="KW-1133">Transmembrane helix</keyword>
<reference evidence="16" key="3">
    <citation type="submission" date="2025-08" db="UniProtKB">
        <authorList>
            <consortium name="Ensembl"/>
        </authorList>
    </citation>
    <scope>IDENTIFICATION</scope>
</reference>
<evidence type="ECO:0000256" key="4">
    <source>
        <dbReference type="ARBA" id="ARBA00013122"/>
    </source>
</evidence>
<name>A0A3B1KCK3_ASTMX</name>
<evidence type="ECO:0000256" key="14">
    <source>
        <dbReference type="ARBA" id="ARBA00023727"/>
    </source>
</evidence>
<evidence type="ECO:0000256" key="7">
    <source>
        <dbReference type="ARBA" id="ARBA00022832"/>
    </source>
</evidence>
<evidence type="ECO:0000256" key="9">
    <source>
        <dbReference type="ARBA" id="ARBA00023098"/>
    </source>
</evidence>
<keyword evidence="15" id="KW-0256">Endoplasmic reticulum</keyword>
<evidence type="ECO:0000256" key="8">
    <source>
        <dbReference type="ARBA" id="ARBA00022989"/>
    </source>
</evidence>
<dbReference type="PANTHER" id="PTHR11035">
    <property type="entry name" value="VERY-LONG-CHAIN (3R)-3-HYDROXYACYL-COA DEHYDRATASE"/>
    <property type="match status" value="1"/>
</dbReference>
<comment type="subcellular location">
    <subcellularLocation>
        <location evidence="15">Endoplasmic reticulum membrane</location>
        <topology evidence="15">Multi-pass membrane protein</topology>
    </subcellularLocation>
    <subcellularLocation>
        <location evidence="1">Membrane</location>
        <topology evidence="1">Multi-pass membrane protein</topology>
    </subcellularLocation>
</comment>
<dbReference type="GO" id="GO:0005789">
    <property type="term" value="C:endoplasmic reticulum membrane"/>
    <property type="evidence" value="ECO:0007669"/>
    <property type="project" value="UniProtKB-SubCell"/>
</dbReference>
<comment type="catalytic activity">
    <reaction evidence="13">
        <text>(3R)-hydroxyhexadecanoyl-CoA = (2E)-hexadecenoyl-CoA + H2O</text>
        <dbReference type="Rhea" id="RHEA:39159"/>
        <dbReference type="ChEBI" id="CHEBI:15377"/>
        <dbReference type="ChEBI" id="CHEBI:61526"/>
        <dbReference type="ChEBI" id="CHEBI:74278"/>
    </reaction>
    <physiologicalReaction direction="left-to-right" evidence="13">
        <dbReference type="Rhea" id="RHEA:39160"/>
    </physiologicalReaction>
</comment>
<evidence type="ECO:0000256" key="6">
    <source>
        <dbReference type="ARBA" id="ARBA00022692"/>
    </source>
</evidence>
<comment type="caution">
    <text evidence="15">Lacks conserved residue(s) required for the propagation of feature annotation.</text>
</comment>
<keyword evidence="6 15" id="KW-0812">Transmembrane</keyword>
<keyword evidence="9 15" id="KW-0443">Lipid metabolism</keyword>
<dbReference type="Bgee" id="ENSAMXG00000030657">
    <property type="expression patterns" value="Expressed in testis and 2 other cell types or tissues"/>
</dbReference>
<dbReference type="Pfam" id="PF04387">
    <property type="entry name" value="PTPLA"/>
    <property type="match status" value="1"/>
</dbReference>
<dbReference type="Proteomes" id="UP000018467">
    <property type="component" value="Unassembled WGS sequence"/>
</dbReference>
<evidence type="ECO:0000256" key="1">
    <source>
        <dbReference type="ARBA" id="ARBA00004141"/>
    </source>
</evidence>
<dbReference type="GO" id="GO:0030497">
    <property type="term" value="P:fatty acid elongation"/>
    <property type="evidence" value="ECO:0007669"/>
    <property type="project" value="TreeGrafter"/>
</dbReference>
<dbReference type="GO" id="GO:0102158">
    <property type="term" value="F:very-long-chain (3R)-3-hydroxyacyl-CoA dehydratase activity"/>
    <property type="evidence" value="ECO:0007669"/>
    <property type="project" value="UniProtKB-EC"/>
</dbReference>
<feature type="transmembrane region" description="Helical" evidence="15">
    <location>
        <begin position="85"/>
        <end position="106"/>
    </location>
</feature>
<sequence>MEKHVVCRKMCVMFIEGVMMLHSADRRAAERGRREDDGCCGRGTQERAGYCKKVFLFLYHVIQFLGFTWTFSLLTANLILLGHDVLYSAFSSCAAVLYSCQVLAVLEVMNAALGLVNTPVLPALIQMSGRNTVLFVVLGSLPEMQERTVTFCVLYLWSSMEMFRHPVEMLAVVGAEWRVLTWLWNATWVLLYPLSTVAEGAAVLQALPLFDETRLYSVALPESVGFSISFSFSLRLYLILLFLGLFINMKHLLGLRRGGLRLKCD</sequence>
<proteinExistence type="inferred from homology"/>
<evidence type="ECO:0000256" key="10">
    <source>
        <dbReference type="ARBA" id="ARBA00023136"/>
    </source>
</evidence>
<dbReference type="UniPathway" id="UPA00094"/>
<evidence type="ECO:0000313" key="16">
    <source>
        <dbReference type="Ensembl" id="ENSAMXP00000052188.1"/>
    </source>
</evidence>
<evidence type="ECO:0000313" key="17">
    <source>
        <dbReference type="Proteomes" id="UP000018467"/>
    </source>
</evidence>
<dbReference type="EC" id="4.2.1.134" evidence="4 15"/>
<feature type="transmembrane region" description="Helical" evidence="15">
    <location>
        <begin position="224"/>
        <end position="247"/>
    </location>
</feature>
<feature type="transmembrane region" description="Helical" evidence="15">
    <location>
        <begin position="54"/>
        <end position="79"/>
    </location>
</feature>
<dbReference type="AlphaFoldDB" id="A0A3B1KCK3"/>
<evidence type="ECO:0000256" key="15">
    <source>
        <dbReference type="RuleBase" id="RU363109"/>
    </source>
</evidence>
<comment type="similarity">
    <text evidence="3 15">Belongs to the very long-chain fatty acids dehydratase HACD family.</text>
</comment>
<reference evidence="17" key="2">
    <citation type="journal article" date="2014" name="Nat. Commun.">
        <title>The cavefish genome reveals candidate genes for eye loss.</title>
        <authorList>
            <person name="McGaugh S.E."/>
            <person name="Gross J.B."/>
            <person name="Aken B."/>
            <person name="Blin M."/>
            <person name="Borowsky R."/>
            <person name="Chalopin D."/>
            <person name="Hinaux H."/>
            <person name="Jeffery W.R."/>
            <person name="Keene A."/>
            <person name="Ma L."/>
            <person name="Minx P."/>
            <person name="Murphy D."/>
            <person name="O'Quin K.E."/>
            <person name="Retaux S."/>
            <person name="Rohner N."/>
            <person name="Searle S.M."/>
            <person name="Stahl B.A."/>
            <person name="Tabin C."/>
            <person name="Volff J.N."/>
            <person name="Yoshizawa M."/>
            <person name="Warren W.C."/>
        </authorList>
    </citation>
    <scope>NUCLEOTIDE SEQUENCE [LARGE SCALE GENOMIC DNA]</scope>
    <source>
        <strain evidence="17">female</strain>
    </source>
</reference>
<reference evidence="16" key="4">
    <citation type="submission" date="2025-09" db="UniProtKB">
        <authorList>
            <consortium name="Ensembl"/>
        </authorList>
    </citation>
    <scope>IDENTIFICATION</scope>
</reference>
<comment type="pathway">
    <text evidence="2 15">Lipid metabolism; fatty acid biosynthesis.</text>
</comment>
<dbReference type="GO" id="GO:0030148">
    <property type="term" value="P:sphingolipid biosynthetic process"/>
    <property type="evidence" value="ECO:0007669"/>
    <property type="project" value="TreeGrafter"/>
</dbReference>
<evidence type="ECO:0000256" key="3">
    <source>
        <dbReference type="ARBA" id="ARBA00007811"/>
    </source>
</evidence>
<dbReference type="InParanoid" id="A0A3B1KCK3"/>
<dbReference type="GeneTree" id="ENSGT00530000062962"/>
<dbReference type="PANTHER" id="PTHR11035:SF20">
    <property type="entry name" value="VERY-LONG-CHAIN (3R)-3-HYDROXYACYL-COA DEHYDRATASE 3"/>
    <property type="match status" value="1"/>
</dbReference>
<accession>A0A3B1KCK3</accession>
<dbReference type="STRING" id="7994.ENSAMXP00000052188"/>
<keyword evidence="5 15" id="KW-0444">Lipid biosynthesis</keyword>
<protein>
    <recommendedName>
        <fullName evidence="4 15">Very-long-chain (3R)-3-hydroxyacyl-CoA dehydratase</fullName>
        <ecNumber evidence="4 15">4.2.1.134</ecNumber>
    </recommendedName>
</protein>
<keyword evidence="17" id="KW-1185">Reference proteome</keyword>
<evidence type="ECO:0000256" key="13">
    <source>
        <dbReference type="ARBA" id="ARBA00023688"/>
    </source>
</evidence>
<keyword evidence="11 15" id="KW-0275">Fatty acid biosynthesis</keyword>
<keyword evidence="10 15" id="KW-0472">Membrane</keyword>
<dbReference type="InterPro" id="IPR007482">
    <property type="entry name" value="Tyr_Pase-like_PTPLA"/>
</dbReference>
<reference evidence="17" key="1">
    <citation type="submission" date="2013-03" db="EMBL/GenBank/DDBJ databases">
        <authorList>
            <person name="Jeffery W."/>
            <person name="Warren W."/>
            <person name="Wilson R.K."/>
        </authorList>
    </citation>
    <scope>NUCLEOTIDE SEQUENCE</scope>
    <source>
        <strain evidence="17">female</strain>
    </source>
</reference>
<keyword evidence="12 15" id="KW-0456">Lyase</keyword>